<sequence length="60" mass="6252">MAAENMLSLLFGVDAGLPCSMVRPFSQAIAVAPFASLAGWPELLLPYASQRSGCGPVADR</sequence>
<gene>
    <name evidence="1" type="ORF">DSM101010T_05480</name>
</gene>
<evidence type="ECO:0000313" key="2">
    <source>
        <dbReference type="Proteomes" id="UP000503840"/>
    </source>
</evidence>
<protein>
    <submittedName>
        <fullName evidence="1">Uncharacterized protein</fullName>
    </submittedName>
</protein>
<accession>A0A7J0BEN8</accession>
<organism evidence="1 2">
    <name type="scientific">Desulfovibrio subterraneus</name>
    <dbReference type="NCBI Taxonomy" id="2718620"/>
    <lineage>
        <taxon>Bacteria</taxon>
        <taxon>Pseudomonadati</taxon>
        <taxon>Thermodesulfobacteriota</taxon>
        <taxon>Desulfovibrionia</taxon>
        <taxon>Desulfovibrionales</taxon>
        <taxon>Desulfovibrionaceae</taxon>
        <taxon>Desulfovibrio</taxon>
    </lineage>
</organism>
<comment type="caution">
    <text evidence="1">The sequence shown here is derived from an EMBL/GenBank/DDBJ whole genome shotgun (WGS) entry which is preliminary data.</text>
</comment>
<evidence type="ECO:0000313" key="1">
    <source>
        <dbReference type="EMBL" id="GFM32183.1"/>
    </source>
</evidence>
<dbReference type="AlphaFoldDB" id="A0A7J0BEN8"/>
<proteinExistence type="predicted"/>
<name>A0A7J0BEN8_9BACT</name>
<reference evidence="1 2" key="1">
    <citation type="submission" date="2020-05" db="EMBL/GenBank/DDBJ databases">
        <title>Draft genome sequence of Desulfovibrio sp. strain HN2T.</title>
        <authorList>
            <person name="Ueno A."/>
            <person name="Tamazawa S."/>
            <person name="Tamamura S."/>
            <person name="Murakami T."/>
            <person name="Kiyama T."/>
            <person name="Inomata H."/>
            <person name="Amano Y."/>
            <person name="Miyakawa K."/>
            <person name="Tamaki H."/>
            <person name="Naganuma T."/>
            <person name="Kaneko K."/>
        </authorList>
    </citation>
    <scope>NUCLEOTIDE SEQUENCE [LARGE SCALE GENOMIC DNA]</scope>
    <source>
        <strain evidence="1 2">HN2</strain>
    </source>
</reference>
<dbReference type="EMBL" id="BLVO01000004">
    <property type="protein sequence ID" value="GFM32183.1"/>
    <property type="molecule type" value="Genomic_DNA"/>
</dbReference>
<keyword evidence="2" id="KW-1185">Reference proteome</keyword>
<dbReference type="Proteomes" id="UP000503840">
    <property type="component" value="Unassembled WGS sequence"/>
</dbReference>